<feature type="chain" id="PRO_5045748344" description="Mce-associated membrane protein" evidence="1">
    <location>
        <begin position="19"/>
        <end position="169"/>
    </location>
</feature>
<keyword evidence="3" id="KW-1185">Reference proteome</keyword>
<proteinExistence type="predicted"/>
<evidence type="ECO:0008006" key="4">
    <source>
        <dbReference type="Google" id="ProtNLM"/>
    </source>
</evidence>
<protein>
    <recommendedName>
        <fullName evidence="4">Mce-associated membrane protein</fullName>
    </recommendedName>
</protein>
<evidence type="ECO:0000313" key="3">
    <source>
        <dbReference type="Proteomes" id="UP000597656"/>
    </source>
</evidence>
<keyword evidence="1" id="KW-0732">Signal</keyword>
<dbReference type="RefSeq" id="WP_189153900.1">
    <property type="nucleotide sequence ID" value="NZ_BMNC01000002.1"/>
</dbReference>
<accession>A0ABQ2HHY7</accession>
<gene>
    <name evidence="2" type="ORF">GCM10011609_15290</name>
</gene>
<reference evidence="3" key="1">
    <citation type="journal article" date="2019" name="Int. J. Syst. Evol. Microbiol.">
        <title>The Global Catalogue of Microorganisms (GCM) 10K type strain sequencing project: providing services to taxonomists for standard genome sequencing and annotation.</title>
        <authorList>
            <consortium name="The Broad Institute Genomics Platform"/>
            <consortium name="The Broad Institute Genome Sequencing Center for Infectious Disease"/>
            <person name="Wu L."/>
            <person name="Ma J."/>
        </authorList>
    </citation>
    <scope>NUCLEOTIDE SEQUENCE [LARGE SCALE GENOMIC DNA]</scope>
    <source>
        <strain evidence="3">CGMCC 4.7319</strain>
    </source>
</reference>
<feature type="signal peptide" evidence="1">
    <location>
        <begin position="1"/>
        <end position="18"/>
    </location>
</feature>
<comment type="caution">
    <text evidence="2">The sequence shown here is derived from an EMBL/GenBank/DDBJ whole genome shotgun (WGS) entry which is preliminary data.</text>
</comment>
<evidence type="ECO:0000313" key="2">
    <source>
        <dbReference type="EMBL" id="GGM80343.1"/>
    </source>
</evidence>
<organism evidence="2 3">
    <name type="scientific">Lentzea pudingi</name>
    <dbReference type="NCBI Taxonomy" id="1789439"/>
    <lineage>
        <taxon>Bacteria</taxon>
        <taxon>Bacillati</taxon>
        <taxon>Actinomycetota</taxon>
        <taxon>Actinomycetes</taxon>
        <taxon>Pseudonocardiales</taxon>
        <taxon>Pseudonocardiaceae</taxon>
        <taxon>Lentzea</taxon>
    </lineage>
</organism>
<dbReference type="Proteomes" id="UP000597656">
    <property type="component" value="Unassembled WGS sequence"/>
</dbReference>
<dbReference type="EMBL" id="BMNC01000002">
    <property type="protein sequence ID" value="GGM80343.1"/>
    <property type="molecule type" value="Genomic_DNA"/>
</dbReference>
<name>A0ABQ2HHY7_9PSEU</name>
<sequence length="169" mass="17932">MRATAVLLVTAAPLGASATPVALAGADQDEILGIARHYLQNRAHKVTTGPQTPGFGVPVTEALAPKLAVHEAKLAAARASARTHYRAAVVETRAVRFHADQTGRTVVARVDEHAELYFAEPGSASHTGYGLPHLLTFTRTADGWVLADVALGHYKHCALLPETQRPSEC</sequence>
<evidence type="ECO:0000256" key="1">
    <source>
        <dbReference type="SAM" id="SignalP"/>
    </source>
</evidence>